<keyword evidence="2" id="KW-1185">Reference proteome</keyword>
<comment type="caution">
    <text evidence="1">The sequence shown here is derived from an EMBL/GenBank/DDBJ whole genome shotgun (WGS) entry which is preliminary data.</text>
</comment>
<reference evidence="1 2" key="1">
    <citation type="submission" date="2021-04" db="EMBL/GenBank/DDBJ databases">
        <authorList>
            <person name="Pira H."/>
            <person name="Risdian C."/>
            <person name="Wink J."/>
        </authorList>
    </citation>
    <scope>NUCLEOTIDE SEQUENCE [LARGE SCALE GENOMIC DNA]</scope>
    <source>
        <strain evidence="1 2">WH53</strain>
    </source>
</reference>
<name>A0ABS5Z696_9GAMM</name>
<accession>A0ABS5Z696</accession>
<sequence length="206" mass="23260">MSLVSYNSSLFSFSPTIEVDEDLITIKSSKALQLLTLFLLIESVIIDRKNKKVIIFHRFCYFFTSKIIIAFAEIDYLDYSFSDFATGWGLSLDEGGITKTDTIEKYTLSVSTKQGEKYKLCSFSGEGAKMTGLLGVLTGDDLIDFSGTQGEESRQLAFAFCKIFDVPLGKQFEFSNSTVCPNCSRKISNQIKRCYYCREVIEKIDE</sequence>
<dbReference type="EMBL" id="JAGSOY010000001">
    <property type="protein sequence ID" value="MBU2709566.1"/>
    <property type="molecule type" value="Genomic_DNA"/>
</dbReference>
<evidence type="ECO:0000313" key="1">
    <source>
        <dbReference type="EMBL" id="MBU2709566.1"/>
    </source>
</evidence>
<proteinExistence type="predicted"/>
<evidence type="ECO:0008006" key="3">
    <source>
        <dbReference type="Google" id="ProtNLM"/>
    </source>
</evidence>
<dbReference type="Proteomes" id="UP000690515">
    <property type="component" value="Unassembled WGS sequence"/>
</dbReference>
<protein>
    <recommendedName>
        <fullName evidence="3">Zinc ribbon domain-containing protein</fullName>
    </recommendedName>
</protein>
<gene>
    <name evidence="1" type="ORF">KCG35_00685</name>
</gene>
<evidence type="ECO:0000313" key="2">
    <source>
        <dbReference type="Proteomes" id="UP000690515"/>
    </source>
</evidence>
<organism evidence="1 2">
    <name type="scientific">Zooshikella harenae</name>
    <dbReference type="NCBI Taxonomy" id="2827238"/>
    <lineage>
        <taxon>Bacteria</taxon>
        <taxon>Pseudomonadati</taxon>
        <taxon>Pseudomonadota</taxon>
        <taxon>Gammaproteobacteria</taxon>
        <taxon>Oceanospirillales</taxon>
        <taxon>Zooshikellaceae</taxon>
        <taxon>Zooshikella</taxon>
    </lineage>
</organism>
<dbReference type="RefSeq" id="WP_215817732.1">
    <property type="nucleotide sequence ID" value="NZ_JAGSOY010000001.1"/>
</dbReference>